<evidence type="ECO:0000313" key="2">
    <source>
        <dbReference type="Proteomes" id="UP001238523"/>
    </source>
</evidence>
<dbReference type="EMBL" id="CP122379">
    <property type="protein sequence ID" value="WGF92174.1"/>
    <property type="molecule type" value="Genomic_DNA"/>
</dbReference>
<dbReference type="RefSeq" id="WP_279448131.1">
    <property type="nucleotide sequence ID" value="NZ_CP122379.1"/>
</dbReference>
<protein>
    <submittedName>
        <fullName evidence="1">Uncharacterized protein</fullName>
    </submittedName>
</protein>
<keyword evidence="2" id="KW-1185">Reference proteome</keyword>
<reference evidence="1 2" key="1">
    <citation type="submission" date="2023-04" db="EMBL/GenBank/DDBJ databases">
        <title>Taxonomic identification of the Arctic strain Aequorivita sp. nov. and transcriptomic analysis in response to temperature stress.</title>
        <authorList>
            <person name="Liu W."/>
            <person name="Cong B."/>
            <person name="Lin J."/>
        </authorList>
    </citation>
    <scope>NUCLEOTIDE SEQUENCE [LARGE SCALE GENOMIC DNA]</scope>
    <source>
        <strain evidence="1 2">Ant34-E75</strain>
    </source>
</reference>
<accession>A0ABY8KRT6</accession>
<gene>
    <name evidence="1" type="ORF">QCQ61_13295</name>
</gene>
<organism evidence="1 2">
    <name type="scientific">Aequorivita marisscotiae</name>
    <dbReference type="NCBI Taxonomy" id="3040348"/>
    <lineage>
        <taxon>Bacteria</taxon>
        <taxon>Pseudomonadati</taxon>
        <taxon>Bacteroidota</taxon>
        <taxon>Flavobacteriia</taxon>
        <taxon>Flavobacteriales</taxon>
        <taxon>Flavobacteriaceae</taxon>
        <taxon>Aequorivita</taxon>
    </lineage>
</organism>
<name>A0ABY8KRT6_9FLAO</name>
<evidence type="ECO:0000313" key="1">
    <source>
        <dbReference type="EMBL" id="WGF92174.1"/>
    </source>
</evidence>
<sequence>METKITDFWNHFLAIQTDLIETQCKENLKLHSELFDTLNTKAVKIHPKIRIFALYIMRENIRAKLVFPSHGNNQLKALIFKIVNRAPYSDFWEFQIGVSPYNGSIIQLCSTINFFDLPTTVFQIYFAVQKIYKSSNKFHLIIYMELDRRYSKFDLQAAMDGILMLFLGDVLYFNHISRFKIVRRKYSAIRFLPLEELKNLIQYKNLN</sequence>
<dbReference type="Proteomes" id="UP001238523">
    <property type="component" value="Chromosome"/>
</dbReference>
<proteinExistence type="predicted"/>